<dbReference type="RefSeq" id="WP_346064351.1">
    <property type="nucleotide sequence ID" value="NZ_BRPJ01000002.1"/>
</dbReference>
<evidence type="ECO:0000313" key="2">
    <source>
        <dbReference type="Proteomes" id="UP001419084"/>
    </source>
</evidence>
<protein>
    <submittedName>
        <fullName evidence="1">Uncharacterized protein</fullName>
    </submittedName>
</protein>
<gene>
    <name evidence="1" type="ORF">LAD12857_00630</name>
</gene>
<sequence length="186" mass="21721">MVKFVEEIRKIIREFNALRENMKEKTASIMKDERYSDDFKRNLIAQEKQACKAIQEELISKAKKVTEDAKNELLKGKTVGARDQAFDIKLSNVLQLLKTIGDSMTLEELTELVEPFRQDYYTMNLLRKVFVKGNIKGVMEIFGVDRINHNVSAMDELMKHISQEFNRDIEQADTMRLLITLEIMKE</sequence>
<comment type="caution">
    <text evidence="1">The sequence shown here is derived from an EMBL/GenBank/DDBJ whole genome shotgun (WGS) entry which is preliminary data.</text>
</comment>
<accession>A0ABQ5M0J0</accession>
<name>A0ABQ5M0J0_9FIRM</name>
<organism evidence="1 2">
    <name type="scientific">Lacrimispora amygdalina</name>
    <dbReference type="NCBI Taxonomy" id="253257"/>
    <lineage>
        <taxon>Bacteria</taxon>
        <taxon>Bacillati</taxon>
        <taxon>Bacillota</taxon>
        <taxon>Clostridia</taxon>
        <taxon>Lachnospirales</taxon>
        <taxon>Lachnospiraceae</taxon>
        <taxon>Lacrimispora</taxon>
    </lineage>
</organism>
<reference evidence="1 2" key="1">
    <citation type="journal article" date="2024" name="Int. J. Syst. Evol. Microbiol.">
        <title>Lacrimispora brassicae sp. nov. isolated from fermented cabbage, and proposal of Clostridium indicum Gundawar et al. 2019 and Clostridium methoxybenzovorans Mechichi et al. 1999 as heterotypic synonyms of Lacrimispora amygdalina (Parshina et al. 2003) Haas and Blanchard 2020 and Lacrimispora indolis (McClung and McCoy 1957) Haas and Blanchard 2020, respectively.</title>
        <authorList>
            <person name="Kobayashi H."/>
            <person name="Tanizawa Y."/>
            <person name="Sakamoto M."/>
            <person name="Ohkuma M."/>
            <person name="Tohno M."/>
        </authorList>
    </citation>
    <scope>NUCLEOTIDE SEQUENCE [LARGE SCALE GENOMIC DNA]</scope>
    <source>
        <strain evidence="1 2">DSM 12857</strain>
    </source>
</reference>
<dbReference type="EMBL" id="BRPJ01000002">
    <property type="protein sequence ID" value="GLB28140.1"/>
    <property type="molecule type" value="Genomic_DNA"/>
</dbReference>
<proteinExistence type="predicted"/>
<dbReference type="Proteomes" id="UP001419084">
    <property type="component" value="Unassembled WGS sequence"/>
</dbReference>
<evidence type="ECO:0000313" key="1">
    <source>
        <dbReference type="EMBL" id="GLB28140.1"/>
    </source>
</evidence>
<keyword evidence="2" id="KW-1185">Reference proteome</keyword>